<evidence type="ECO:0000256" key="1">
    <source>
        <dbReference type="SAM" id="MobiDB-lite"/>
    </source>
</evidence>
<evidence type="ECO:0000313" key="3">
    <source>
        <dbReference type="Proteomes" id="UP000646548"/>
    </source>
</evidence>
<sequence>MRSFVTLRFPAEVMEAARTPRLTPPCAPPGHGRQREKQRQRGEERPVTGRCVACSEGHCWSYERTMRCPRPEYSPYQLTSHNQHCSPVTIPTALAQTHSLTASIISSVLQGKKTVCISLWIRERSQVGGQRGMTKDFKPRHAWAHILSDRGCVCEHSCLFYS</sequence>
<dbReference type="EMBL" id="WKFB01001132">
    <property type="protein sequence ID" value="KAF6715221.1"/>
    <property type="molecule type" value="Genomic_DNA"/>
</dbReference>
<feature type="region of interest" description="Disordered" evidence="1">
    <location>
        <begin position="18"/>
        <end position="46"/>
    </location>
</feature>
<comment type="caution">
    <text evidence="2">The sequence shown here is derived from an EMBL/GenBank/DDBJ whole genome shotgun (WGS) entry which is preliminary data.</text>
</comment>
<accession>A0A834EZ25</accession>
<organism evidence="2 3">
    <name type="scientific">Oryzias melastigma</name>
    <name type="common">Marine medaka</name>
    <dbReference type="NCBI Taxonomy" id="30732"/>
    <lineage>
        <taxon>Eukaryota</taxon>
        <taxon>Metazoa</taxon>
        <taxon>Chordata</taxon>
        <taxon>Craniata</taxon>
        <taxon>Vertebrata</taxon>
        <taxon>Euteleostomi</taxon>
        <taxon>Actinopterygii</taxon>
        <taxon>Neopterygii</taxon>
        <taxon>Teleostei</taxon>
        <taxon>Neoteleostei</taxon>
        <taxon>Acanthomorphata</taxon>
        <taxon>Ovalentaria</taxon>
        <taxon>Atherinomorphae</taxon>
        <taxon>Beloniformes</taxon>
        <taxon>Adrianichthyidae</taxon>
        <taxon>Oryziinae</taxon>
        <taxon>Oryzias</taxon>
    </lineage>
</organism>
<proteinExistence type="predicted"/>
<dbReference type="AlphaFoldDB" id="A0A834EZ25"/>
<feature type="compositionally biased region" description="Basic and acidic residues" evidence="1">
    <location>
        <begin position="33"/>
        <end position="46"/>
    </location>
</feature>
<reference evidence="2" key="1">
    <citation type="journal article" name="BMC Genomics">
        <title>Long-read sequencing and de novo genome assembly of marine medaka (Oryzias melastigma).</title>
        <authorList>
            <person name="Liang P."/>
            <person name="Saqib H.S.A."/>
            <person name="Ni X."/>
            <person name="Shen Y."/>
        </authorList>
    </citation>
    <scope>NUCLEOTIDE SEQUENCE</scope>
    <source>
        <strain evidence="2">Bigg-433</strain>
    </source>
</reference>
<evidence type="ECO:0000313" key="2">
    <source>
        <dbReference type="EMBL" id="KAF6715221.1"/>
    </source>
</evidence>
<protein>
    <submittedName>
        <fullName evidence="2">Uncharacterized protein</fullName>
    </submittedName>
</protein>
<name>A0A834EZ25_ORYME</name>
<dbReference type="Proteomes" id="UP000646548">
    <property type="component" value="Unassembled WGS sequence"/>
</dbReference>
<gene>
    <name evidence="2" type="ORF">FQA47_002577</name>
</gene>